<keyword evidence="1" id="KW-0645">Protease</keyword>
<gene>
    <name evidence="5" type="ORF">CB5_LOCUS7877</name>
</gene>
<keyword evidence="1" id="KW-0064">Aspartyl protease</keyword>
<dbReference type="Pfam" id="PF07727">
    <property type="entry name" value="RVT_2"/>
    <property type="match status" value="1"/>
</dbReference>
<feature type="domain" description="Reverse transcriptase Ty1/copia-type" evidence="3">
    <location>
        <begin position="443"/>
        <end position="685"/>
    </location>
</feature>
<dbReference type="AlphaFoldDB" id="A0A6V7P217"/>
<feature type="compositionally biased region" description="Low complexity" evidence="2">
    <location>
        <begin position="349"/>
        <end position="363"/>
    </location>
</feature>
<evidence type="ECO:0000256" key="2">
    <source>
        <dbReference type="SAM" id="MobiDB-lite"/>
    </source>
</evidence>
<dbReference type="PANTHER" id="PTHR11439:SF470">
    <property type="entry name" value="CYSTEINE-RICH RLK (RECEPTOR-LIKE PROTEIN KINASE) 8"/>
    <property type="match status" value="1"/>
</dbReference>
<sequence length="925" mass="103714">MLAGLDSNYEAIRSQILMQSELPSLNDVCALLQREEKRRAVMKPTEQSNMEHSAFFSNTATNRGRGDRGRGRGRGRGFGDRPRCSHCNKLGHVKERCWELYGRPTELPEANVANASKESYVPTSLEKLAELLDAYTKQKSSSAHVSLHSEIGKAASAHLVESSPATWIVDTGATDHMTGTSKNLSSMQPTVGKNFITLADGSHAPIHGIGCVDASPSINLSSVLFVPSFPSNLLSVSKLTKSHNCSVTFYPHHCVFQNLTTRKTIGEGREKDGLYLLDQSAYALISHNEDNHEDTWHSQLETSNNHSAAPNFEDHDSSRLSLPHIDNQSINTDQASQSSPKSPLHQPASLELGSDGNSNSGSQSPLVLVHYSLPIALRKGKRNAPKVTYPIENYISYHTYSNKFKSFVASIDRNNEPTSYAEAITQPEWRKAMKEELNALEKNHTWDLALLPKGKKPVGCRWVYKIKYHPDGRIERYKARLVAKGFTQIYGVDYKETFAPVAKMSSVRVLLSVAINLDWPLYQLDVKNAFLYGELQEEVYMSIPPRHPREGERDLVCRLRKSIYGLKQSPRAWFEKLSSTITSIGFVRNSADYSMFVKKEGTSTTIILVYVDDIILTGDNQKVIEDVKKWLKIMFDIKDLGELRYFLGIEVARSKKGIFLSQRKYTLDLLKEIGKLASKPLGTPVDIYPDLKKGELIDNVGLYQRLVGRLIYLTITRPDISYAVNLVSKFMHSPQTSHMNSVNRILRYLKSDPGKGILMRKNGNLNIVGYSDADWAGCPIDRHSTTGYCTLLGDNLVTWKSKKQNVVSRSSAEVEYRAMASTACELVWLKALPKDMGFNHDGPIQMKCDNQAAIHISTNPIFHERTKHIEVDCHFVREKVQEKVISTPYVASEDQLADMFTKAVGKNRLQNLLIKLGVINIHAPT</sequence>
<evidence type="ECO:0000259" key="4">
    <source>
        <dbReference type="Pfam" id="PF22936"/>
    </source>
</evidence>
<evidence type="ECO:0000313" key="5">
    <source>
        <dbReference type="EMBL" id="CAD1824666.1"/>
    </source>
</evidence>
<dbReference type="Pfam" id="PF22936">
    <property type="entry name" value="Pol_BBD"/>
    <property type="match status" value="1"/>
</dbReference>
<dbReference type="GO" id="GO:0004190">
    <property type="term" value="F:aspartic-type endopeptidase activity"/>
    <property type="evidence" value="ECO:0007669"/>
    <property type="project" value="UniProtKB-KW"/>
</dbReference>
<reference evidence="5" key="1">
    <citation type="submission" date="2020-07" db="EMBL/GenBank/DDBJ databases">
        <authorList>
            <person name="Lin J."/>
        </authorList>
    </citation>
    <scope>NUCLEOTIDE SEQUENCE</scope>
</reference>
<dbReference type="SUPFAM" id="SSF56672">
    <property type="entry name" value="DNA/RNA polymerases"/>
    <property type="match status" value="1"/>
</dbReference>
<feature type="compositionally biased region" description="Polar residues" evidence="2">
    <location>
        <begin position="326"/>
        <end position="341"/>
    </location>
</feature>
<proteinExistence type="predicted"/>
<dbReference type="InterPro" id="IPR013103">
    <property type="entry name" value="RVT_2"/>
</dbReference>
<feature type="domain" description="Retrovirus-related Pol polyprotein from transposon TNT 1-94-like beta-barrel" evidence="4">
    <location>
        <begin position="167"/>
        <end position="242"/>
    </location>
</feature>
<dbReference type="CDD" id="cd09272">
    <property type="entry name" value="RNase_HI_RT_Ty1"/>
    <property type="match status" value="1"/>
</dbReference>
<dbReference type="EMBL" id="LR862144">
    <property type="protein sequence ID" value="CAD1824666.1"/>
    <property type="molecule type" value="Genomic_DNA"/>
</dbReference>
<protein>
    <submittedName>
        <fullName evidence="5">Uncharacterized protein</fullName>
    </submittedName>
</protein>
<keyword evidence="1" id="KW-0378">Hydrolase</keyword>
<name>A0A6V7P217_ANACO</name>
<feature type="region of interest" description="Disordered" evidence="2">
    <location>
        <begin position="303"/>
        <end position="363"/>
    </location>
</feature>
<organism evidence="5">
    <name type="scientific">Ananas comosus var. bracteatus</name>
    <name type="common">red pineapple</name>
    <dbReference type="NCBI Taxonomy" id="296719"/>
    <lineage>
        <taxon>Eukaryota</taxon>
        <taxon>Viridiplantae</taxon>
        <taxon>Streptophyta</taxon>
        <taxon>Embryophyta</taxon>
        <taxon>Tracheophyta</taxon>
        <taxon>Spermatophyta</taxon>
        <taxon>Magnoliopsida</taxon>
        <taxon>Liliopsida</taxon>
        <taxon>Poales</taxon>
        <taxon>Bromeliaceae</taxon>
        <taxon>Bromelioideae</taxon>
        <taxon>Ananas</taxon>
    </lineage>
</organism>
<accession>A0A6V7P217</accession>
<dbReference type="PANTHER" id="PTHR11439">
    <property type="entry name" value="GAG-POL-RELATED RETROTRANSPOSON"/>
    <property type="match status" value="1"/>
</dbReference>
<feature type="compositionally biased region" description="Polar residues" evidence="2">
    <location>
        <begin position="45"/>
        <end position="62"/>
    </location>
</feature>
<dbReference type="InterPro" id="IPR043502">
    <property type="entry name" value="DNA/RNA_pol_sf"/>
</dbReference>
<feature type="region of interest" description="Disordered" evidence="2">
    <location>
        <begin position="42"/>
        <end position="79"/>
    </location>
</feature>
<evidence type="ECO:0000256" key="1">
    <source>
        <dbReference type="ARBA" id="ARBA00022750"/>
    </source>
</evidence>
<dbReference type="InterPro" id="IPR054722">
    <property type="entry name" value="PolX-like_BBD"/>
</dbReference>
<evidence type="ECO:0000259" key="3">
    <source>
        <dbReference type="Pfam" id="PF07727"/>
    </source>
</evidence>